<accession>A0A1J1LH82</accession>
<evidence type="ECO:0000313" key="2">
    <source>
        <dbReference type="Proteomes" id="UP000184315"/>
    </source>
</evidence>
<evidence type="ECO:0000313" key="1">
    <source>
        <dbReference type="EMBL" id="CUR31394.1"/>
    </source>
</evidence>
<organism evidence="1 2">
    <name type="scientific">Planktothrix tepida PCC 9214</name>
    <dbReference type="NCBI Taxonomy" id="671072"/>
    <lineage>
        <taxon>Bacteria</taxon>
        <taxon>Bacillati</taxon>
        <taxon>Cyanobacteriota</taxon>
        <taxon>Cyanophyceae</taxon>
        <taxon>Oscillatoriophycideae</taxon>
        <taxon>Oscillatoriales</taxon>
        <taxon>Microcoleaceae</taxon>
        <taxon>Planktothrix</taxon>
    </lineage>
</organism>
<protein>
    <submittedName>
        <fullName evidence="1">Uncharacterized protein</fullName>
    </submittedName>
</protein>
<dbReference type="RefSeq" id="WP_072718258.1">
    <property type="nucleotide sequence ID" value="NZ_LN889782.1"/>
</dbReference>
<dbReference type="EMBL" id="CZDF01000132">
    <property type="protein sequence ID" value="CUR31394.1"/>
    <property type="molecule type" value="Genomic_DNA"/>
</dbReference>
<proteinExistence type="predicted"/>
<gene>
    <name evidence="1" type="ORF">PL9214290985</name>
</gene>
<dbReference type="Proteomes" id="UP000184315">
    <property type="component" value="Unassembled WGS sequence"/>
</dbReference>
<reference evidence="2" key="1">
    <citation type="submission" date="2015-10" db="EMBL/GenBank/DDBJ databases">
        <authorList>
            <person name="Regsiter A."/>
            <person name="william w."/>
        </authorList>
    </citation>
    <scope>NUCLEOTIDE SEQUENCE [LARGE SCALE GENOMIC DNA]</scope>
</reference>
<dbReference type="OrthoDB" id="573320at2"/>
<dbReference type="AlphaFoldDB" id="A0A1J1LH82"/>
<keyword evidence="2" id="KW-1185">Reference proteome</keyword>
<name>A0A1J1LH82_9CYAN</name>
<sequence>MQAFEVMGTVDENGQLILDHQLDINTPSRVKVIVLVSPQDESKSDPDDTPVQEIKASLRRALHEMKTGQTIPLEKMWERIDAE</sequence>
<dbReference type="STRING" id="671072.PL9214290985"/>